<name>F5YFT9_LEAAZ</name>
<dbReference type="CDD" id="cd00093">
    <property type="entry name" value="HTH_XRE"/>
    <property type="match status" value="1"/>
</dbReference>
<dbReference type="STRING" id="545695.TREAZ_2428"/>
<keyword evidence="3" id="KW-1185">Reference proteome</keyword>
<proteinExistence type="predicted"/>
<reference evidence="2 3" key="2">
    <citation type="journal article" date="2011" name="ISME J.">
        <title>RNA-seq reveals cooperative metabolic interactions between two termite-gut spirochete species in co-culture.</title>
        <authorList>
            <person name="Rosenthal A.Z."/>
            <person name="Matson E.G."/>
            <person name="Eldar A."/>
            <person name="Leadbetter J.R."/>
        </authorList>
    </citation>
    <scope>NUCLEOTIDE SEQUENCE [LARGE SCALE GENOMIC DNA]</scope>
    <source>
        <strain evidence="3">ATCC BAA-888 / DSM 13862 / ZAS-9</strain>
    </source>
</reference>
<dbReference type="HOGENOM" id="CLU_066192_25_1_12"/>
<dbReference type="eggNOG" id="COG1476">
    <property type="taxonomic scope" value="Bacteria"/>
</dbReference>
<dbReference type="PROSITE" id="PS50943">
    <property type="entry name" value="HTH_CROC1"/>
    <property type="match status" value="1"/>
</dbReference>
<dbReference type="KEGG" id="taz:TREAZ_2428"/>
<sequence length="100" mass="11419">MSAQDFWNRVRFMVTKNKTTQVEIAKACNISYNTLHGWILKNIYPPVIDAYNIAKTLGVTVDYLMAGKSTEEQKIEVQIKGVKDLLQHAETKLDKMMPTT</sequence>
<feature type="domain" description="HTH cro/C1-type" evidence="1">
    <location>
        <begin position="20"/>
        <end position="64"/>
    </location>
</feature>
<dbReference type="InterPro" id="IPR001387">
    <property type="entry name" value="Cro/C1-type_HTH"/>
</dbReference>
<organism evidence="2 3">
    <name type="scientific">Leadbettera azotonutricia (strain ATCC BAA-888 / DSM 13862 / ZAS-9)</name>
    <name type="common">Treponema azotonutricium</name>
    <dbReference type="NCBI Taxonomy" id="545695"/>
    <lineage>
        <taxon>Bacteria</taxon>
        <taxon>Pseudomonadati</taxon>
        <taxon>Spirochaetota</taxon>
        <taxon>Spirochaetia</taxon>
        <taxon>Spirochaetales</taxon>
        <taxon>Breznakiellaceae</taxon>
        <taxon>Leadbettera</taxon>
    </lineage>
</organism>
<dbReference type="OrthoDB" id="363073at2"/>
<reference evidence="3" key="1">
    <citation type="submission" date="2009-12" db="EMBL/GenBank/DDBJ databases">
        <title>Complete sequence of Treponema azotonutricium strain ZAS-9.</title>
        <authorList>
            <person name="Tetu S.G."/>
            <person name="Matson E."/>
            <person name="Ren Q."/>
            <person name="Seshadri R."/>
            <person name="Elbourne L."/>
            <person name="Hassan K.A."/>
            <person name="Durkin A."/>
            <person name="Radune D."/>
            <person name="Mohamoud Y."/>
            <person name="Shay R."/>
            <person name="Jin S."/>
            <person name="Zhang X."/>
            <person name="Lucey K."/>
            <person name="Ballor N.R."/>
            <person name="Ottesen E."/>
            <person name="Rosenthal R."/>
            <person name="Allen A."/>
            <person name="Leadbetter J.R."/>
            <person name="Paulsen I.T."/>
        </authorList>
    </citation>
    <scope>NUCLEOTIDE SEQUENCE [LARGE SCALE GENOMIC DNA]</scope>
    <source>
        <strain evidence="3">ATCC BAA-888 / DSM 13862 / ZAS-9</strain>
    </source>
</reference>
<evidence type="ECO:0000259" key="1">
    <source>
        <dbReference type="PROSITE" id="PS50943"/>
    </source>
</evidence>
<dbReference type="InParanoid" id="F5YFT9"/>
<dbReference type="SMART" id="SM00530">
    <property type="entry name" value="HTH_XRE"/>
    <property type="match status" value="1"/>
</dbReference>
<protein>
    <submittedName>
        <fullName evidence="2">Putative transcriptional regulator</fullName>
    </submittedName>
</protein>
<gene>
    <name evidence="2" type="ordered locus">TREAZ_2428</name>
</gene>
<dbReference type="AlphaFoldDB" id="F5YFT9"/>
<dbReference type="Proteomes" id="UP000009222">
    <property type="component" value="Chromosome"/>
</dbReference>
<dbReference type="EMBL" id="CP001841">
    <property type="protein sequence ID" value="AEF80874.1"/>
    <property type="molecule type" value="Genomic_DNA"/>
</dbReference>
<dbReference type="Gene3D" id="1.10.260.40">
    <property type="entry name" value="lambda repressor-like DNA-binding domains"/>
    <property type="match status" value="1"/>
</dbReference>
<dbReference type="InterPro" id="IPR010982">
    <property type="entry name" value="Lambda_DNA-bd_dom_sf"/>
</dbReference>
<dbReference type="GO" id="GO:0003677">
    <property type="term" value="F:DNA binding"/>
    <property type="evidence" value="ECO:0007669"/>
    <property type="project" value="InterPro"/>
</dbReference>
<dbReference type="SUPFAM" id="SSF47413">
    <property type="entry name" value="lambda repressor-like DNA-binding domains"/>
    <property type="match status" value="1"/>
</dbReference>
<accession>F5YFT9</accession>
<evidence type="ECO:0000313" key="2">
    <source>
        <dbReference type="EMBL" id="AEF80874.1"/>
    </source>
</evidence>
<dbReference type="RefSeq" id="WP_015713090.1">
    <property type="nucleotide sequence ID" value="NC_015577.1"/>
</dbReference>
<evidence type="ECO:0000313" key="3">
    <source>
        <dbReference type="Proteomes" id="UP000009222"/>
    </source>
</evidence>
<dbReference type="Pfam" id="PF01381">
    <property type="entry name" value="HTH_3"/>
    <property type="match status" value="1"/>
</dbReference>